<reference evidence="7 8" key="1">
    <citation type="submission" date="2017-04" db="EMBL/GenBank/DDBJ databases">
        <title>Genome sequencing of [Candida] sorbophila.</title>
        <authorList>
            <person name="Ahn J.O."/>
        </authorList>
    </citation>
    <scope>NUCLEOTIDE SEQUENCE [LARGE SCALE GENOMIC DNA]</scope>
    <source>
        <strain evidence="7 8">DS02</strain>
    </source>
</reference>
<feature type="transmembrane region" description="Helical" evidence="6">
    <location>
        <begin position="54"/>
        <end position="72"/>
    </location>
</feature>
<dbReference type="AlphaFoldDB" id="A0A2T0FBW2"/>
<evidence type="ECO:0000256" key="2">
    <source>
        <dbReference type="ARBA" id="ARBA00007322"/>
    </source>
</evidence>
<accession>A0A2T0FBW2</accession>
<dbReference type="InterPro" id="IPR051645">
    <property type="entry name" value="PER33/POM33_regulator"/>
</dbReference>
<gene>
    <name evidence="7" type="ORF">B9G98_00106</name>
</gene>
<feature type="transmembrane region" description="Helical" evidence="6">
    <location>
        <begin position="20"/>
        <end position="42"/>
    </location>
</feature>
<comment type="subcellular location">
    <subcellularLocation>
        <location evidence="1">Membrane</location>
        <topology evidence="1">Multi-pass membrane protein</topology>
    </subcellularLocation>
</comment>
<dbReference type="GO" id="GO:0005783">
    <property type="term" value="C:endoplasmic reticulum"/>
    <property type="evidence" value="ECO:0007669"/>
    <property type="project" value="TreeGrafter"/>
</dbReference>
<protein>
    <submittedName>
        <fullName evidence="7">Nucleoporin POM33</fullName>
    </submittedName>
</protein>
<comment type="similarity">
    <text evidence="2">Belongs to the PER33/POM33 family.</text>
</comment>
<evidence type="ECO:0000313" key="7">
    <source>
        <dbReference type="EMBL" id="PRT52486.1"/>
    </source>
</evidence>
<keyword evidence="3 6" id="KW-0812">Transmembrane</keyword>
<proteinExistence type="inferred from homology"/>
<evidence type="ECO:0000256" key="1">
    <source>
        <dbReference type="ARBA" id="ARBA00004141"/>
    </source>
</evidence>
<dbReference type="GO" id="GO:0016020">
    <property type="term" value="C:membrane"/>
    <property type="evidence" value="ECO:0007669"/>
    <property type="project" value="UniProtKB-SubCell"/>
</dbReference>
<evidence type="ECO:0000313" key="8">
    <source>
        <dbReference type="Proteomes" id="UP000238350"/>
    </source>
</evidence>
<dbReference type="GO" id="GO:0071786">
    <property type="term" value="P:endoplasmic reticulum tubular network organization"/>
    <property type="evidence" value="ECO:0007669"/>
    <property type="project" value="TreeGrafter"/>
</dbReference>
<dbReference type="EMBL" id="NDIQ01000001">
    <property type="protein sequence ID" value="PRT52486.1"/>
    <property type="molecule type" value="Genomic_DNA"/>
</dbReference>
<name>A0A2T0FBW2_9ASCO</name>
<dbReference type="PANTHER" id="PTHR12703">
    <property type="entry name" value="TRANSMEMBRANE PROTEIN 33"/>
    <property type="match status" value="1"/>
</dbReference>
<dbReference type="RefSeq" id="XP_024662432.1">
    <property type="nucleotide sequence ID" value="XM_024806664.1"/>
</dbReference>
<comment type="caution">
    <text evidence="7">The sequence shown here is derived from an EMBL/GenBank/DDBJ whole genome shotgun (WGS) entry which is preliminary data.</text>
</comment>
<dbReference type="Proteomes" id="UP000238350">
    <property type="component" value="Unassembled WGS sequence"/>
</dbReference>
<organism evidence="7 8">
    <name type="scientific">Wickerhamiella sorbophila</name>
    <dbReference type="NCBI Taxonomy" id="45607"/>
    <lineage>
        <taxon>Eukaryota</taxon>
        <taxon>Fungi</taxon>
        <taxon>Dikarya</taxon>
        <taxon>Ascomycota</taxon>
        <taxon>Saccharomycotina</taxon>
        <taxon>Dipodascomycetes</taxon>
        <taxon>Dipodascales</taxon>
        <taxon>Trichomonascaceae</taxon>
        <taxon>Wickerhamiella</taxon>
    </lineage>
</organism>
<keyword evidence="4 6" id="KW-1133">Transmembrane helix</keyword>
<dbReference type="OrthoDB" id="5581259at2759"/>
<evidence type="ECO:0000256" key="4">
    <source>
        <dbReference type="ARBA" id="ARBA00022989"/>
    </source>
</evidence>
<dbReference type="Pfam" id="PF03661">
    <property type="entry name" value="TMEM33_Pom33"/>
    <property type="match status" value="1"/>
</dbReference>
<dbReference type="GeneID" id="36513855"/>
<dbReference type="STRING" id="45607.A0A2T0FBW2"/>
<evidence type="ECO:0000256" key="3">
    <source>
        <dbReference type="ARBA" id="ARBA00022692"/>
    </source>
</evidence>
<dbReference type="PANTHER" id="PTHR12703:SF4">
    <property type="entry name" value="TRANSMEMBRANE PROTEIN 33"/>
    <property type="match status" value="1"/>
</dbReference>
<evidence type="ECO:0000256" key="6">
    <source>
        <dbReference type="SAM" id="Phobius"/>
    </source>
</evidence>
<dbReference type="InterPro" id="IPR005344">
    <property type="entry name" value="TMEM33/Pom33"/>
</dbReference>
<dbReference type="GO" id="GO:0061024">
    <property type="term" value="P:membrane organization"/>
    <property type="evidence" value="ECO:0007669"/>
    <property type="project" value="TreeGrafter"/>
</dbReference>
<evidence type="ECO:0000256" key="5">
    <source>
        <dbReference type="ARBA" id="ARBA00023136"/>
    </source>
</evidence>
<keyword evidence="8" id="KW-1185">Reference proteome</keyword>
<keyword evidence="5 6" id="KW-0472">Membrane</keyword>
<sequence length="248" mass="28063">MSTPQAKAEDAKPLGFKAKLAELTCTISHVTVVTFTMAYMVLRFLVFDGPLPGFLYRGVFVAASAALGLVVYQKYTTGQFPHEIRPRDESVQYLYLAGVWLFTKERYFASLPFAILSFFHALTCDRSYLLPAMYATSPRGLAQRINYVVEKYKEPFTKFAAQVEFGQLIVLILTVLGAPKKVWRQFVLYALFLRCRYEVSRYIQDITMSVEVRIDNWVPSGTDNALWLAIKAAVAAIPHPEPLPEPTN</sequence>